<sequence>MNDSCSHNHARIPHPSQLERSLSQSPFSPAKLGLMPPPPARNSGEFSRLQQLPIMEKSSRASSVCSATSRDIDTMYSASSVNSPASTCYNSETSDWAPTISYDSWRMRRQSRAHYRQTSTASNSTWAYDSDGEPKRWDFQRTPNKEIDYEGHRVSPIAESGKSSRETSPSGRSSNGTEVLETTESASPWETGSANSEDVSVDDAESILTYTTRLVYGLDIPDDPHVRAALHKLTSSFVHQLSPHMWQSHGSSTDGSWQGDLSGSSSNTSPCSSGGDRKGKKHSRSGDDNSQDGGGAGSVQSKRAKKNGGEDENIRLSCPFRKRNPYRFNVRDHHSCAMTYFPKFAELRQHIVKQHKRDDPSAFVCDRCTKNFVSRKELRDHQRLPKELMCDITDHDPEFGIDGATATKLLSRKRAGGSSADSQWREIWGILFPDDADELVQPHIYVPVVEHFELSSEFVGSLVSLKQSLRADFPDEAALERVTGKLHDSFADTVARCVTAAQLMRYINRSNKKTEFLKQQELRDSLPPSNLADLSAGLPLVAAGTAQPGPMLTDFIQDGRFSLVDGYLAWSDDKKPTDGAAEMVGTGADAPMIAQDGEDMYAFWERGYDEMNP</sequence>
<gene>
    <name evidence="4" type="ORF">VHEMI00062</name>
</gene>
<dbReference type="HOGENOM" id="CLU_018101_0_0_1"/>
<feature type="compositionally biased region" description="Polar residues" evidence="2">
    <location>
        <begin position="248"/>
        <end position="261"/>
    </location>
</feature>
<evidence type="ECO:0000259" key="3">
    <source>
        <dbReference type="PROSITE" id="PS50157"/>
    </source>
</evidence>
<proteinExistence type="predicted"/>
<name>A0A0A1T0S0_9HYPO</name>
<dbReference type="AlphaFoldDB" id="A0A0A1T0S0"/>
<dbReference type="EMBL" id="CDHN01000001">
    <property type="protein sequence ID" value="CEJ79847.1"/>
    <property type="molecule type" value="Genomic_DNA"/>
</dbReference>
<dbReference type="OrthoDB" id="610608at2759"/>
<feature type="compositionally biased region" description="Basic and acidic residues" evidence="2">
    <location>
        <begin position="132"/>
        <end position="153"/>
    </location>
</feature>
<dbReference type="Proteomes" id="UP000039046">
    <property type="component" value="Unassembled WGS sequence"/>
</dbReference>
<feature type="compositionally biased region" description="Polar residues" evidence="2">
    <location>
        <begin position="175"/>
        <end position="198"/>
    </location>
</feature>
<feature type="compositionally biased region" description="Polar residues" evidence="2">
    <location>
        <begin position="18"/>
        <end position="27"/>
    </location>
</feature>
<reference evidence="4 5" key="1">
    <citation type="journal article" date="2015" name="Genome Announc.">
        <title>Draft Genome Sequence and Gene Annotation of the Entomopathogenic Fungus Verticillium hemipterigenum.</title>
        <authorList>
            <person name="Horn F."/>
            <person name="Habel A."/>
            <person name="Scharf D.H."/>
            <person name="Dworschak J."/>
            <person name="Brakhage A.A."/>
            <person name="Guthke R."/>
            <person name="Hertweck C."/>
            <person name="Linde J."/>
        </authorList>
    </citation>
    <scope>NUCLEOTIDE SEQUENCE [LARGE SCALE GENOMIC DNA]</scope>
</reference>
<evidence type="ECO:0000313" key="4">
    <source>
        <dbReference type="EMBL" id="CEJ79847.1"/>
    </source>
</evidence>
<feature type="region of interest" description="Disordered" evidence="2">
    <location>
        <begin position="114"/>
        <end position="201"/>
    </location>
</feature>
<feature type="region of interest" description="Disordered" evidence="2">
    <location>
        <begin position="246"/>
        <end position="316"/>
    </location>
</feature>
<evidence type="ECO:0000256" key="2">
    <source>
        <dbReference type="SAM" id="MobiDB-lite"/>
    </source>
</evidence>
<evidence type="ECO:0000256" key="1">
    <source>
        <dbReference type="PROSITE-ProRule" id="PRU00042"/>
    </source>
</evidence>
<feature type="domain" description="C2H2-type" evidence="3">
    <location>
        <begin position="363"/>
        <end position="384"/>
    </location>
</feature>
<feature type="region of interest" description="Disordered" evidence="2">
    <location>
        <begin position="1"/>
        <end position="65"/>
    </location>
</feature>
<dbReference type="InterPro" id="IPR013087">
    <property type="entry name" value="Znf_C2H2_type"/>
</dbReference>
<evidence type="ECO:0000313" key="5">
    <source>
        <dbReference type="Proteomes" id="UP000039046"/>
    </source>
</evidence>
<accession>A0A0A1T0S0</accession>
<protein>
    <recommendedName>
        <fullName evidence="3">C2H2-type domain-containing protein</fullName>
    </recommendedName>
</protein>
<dbReference type="PROSITE" id="PS50157">
    <property type="entry name" value="ZINC_FINGER_C2H2_2"/>
    <property type="match status" value="1"/>
</dbReference>
<organism evidence="4 5">
    <name type="scientific">[Torrubiella] hemipterigena</name>
    <dbReference type="NCBI Taxonomy" id="1531966"/>
    <lineage>
        <taxon>Eukaryota</taxon>
        <taxon>Fungi</taxon>
        <taxon>Dikarya</taxon>
        <taxon>Ascomycota</taxon>
        <taxon>Pezizomycotina</taxon>
        <taxon>Sordariomycetes</taxon>
        <taxon>Hypocreomycetidae</taxon>
        <taxon>Hypocreales</taxon>
        <taxon>Clavicipitaceae</taxon>
        <taxon>Clavicipitaceae incertae sedis</taxon>
        <taxon>'Torrubiella' clade</taxon>
    </lineage>
</organism>
<dbReference type="Gene3D" id="3.30.160.60">
    <property type="entry name" value="Classic Zinc Finger"/>
    <property type="match status" value="1"/>
</dbReference>
<dbReference type="GO" id="GO:0008270">
    <property type="term" value="F:zinc ion binding"/>
    <property type="evidence" value="ECO:0007669"/>
    <property type="project" value="UniProtKB-KW"/>
</dbReference>
<feature type="compositionally biased region" description="Low complexity" evidence="2">
    <location>
        <begin position="262"/>
        <end position="274"/>
    </location>
</feature>
<keyword evidence="1" id="KW-0863">Zinc-finger</keyword>
<keyword evidence="1" id="KW-0479">Metal-binding</keyword>
<dbReference type="STRING" id="1531966.A0A0A1T0S0"/>
<dbReference type="PANTHER" id="PTHR38166">
    <property type="entry name" value="C2H2-TYPE DOMAIN-CONTAINING PROTEIN-RELATED"/>
    <property type="match status" value="1"/>
</dbReference>
<keyword evidence="5" id="KW-1185">Reference proteome</keyword>
<dbReference type="PANTHER" id="PTHR38166:SF1">
    <property type="entry name" value="C2H2-TYPE DOMAIN-CONTAINING PROTEIN"/>
    <property type="match status" value="1"/>
</dbReference>
<feature type="compositionally biased region" description="Polar residues" evidence="2">
    <location>
        <begin position="116"/>
        <end position="127"/>
    </location>
</feature>
<keyword evidence="1" id="KW-0862">Zinc</keyword>